<protein>
    <recommendedName>
        <fullName evidence="5">NADP-dependent oxidoreductase domain-containing protein</fullName>
    </recommendedName>
</protein>
<comment type="caution">
    <text evidence="6">The sequence shown here is derived from an EMBL/GenBank/DDBJ whole genome shotgun (WGS) entry which is preliminary data.</text>
</comment>
<dbReference type="Gene3D" id="3.20.20.100">
    <property type="entry name" value="NADP-dependent oxidoreductase domain"/>
    <property type="match status" value="1"/>
</dbReference>
<accession>A0A9P1HA04</accession>
<dbReference type="AlphaFoldDB" id="A0A9P1HA04"/>
<reference evidence="6" key="1">
    <citation type="submission" date="2022-11" db="EMBL/GenBank/DDBJ databases">
        <authorList>
            <person name="Scott C."/>
            <person name="Bruce N."/>
        </authorList>
    </citation>
    <scope>NUCLEOTIDE SEQUENCE</scope>
</reference>
<evidence type="ECO:0000313" key="7">
    <source>
        <dbReference type="Proteomes" id="UP000838763"/>
    </source>
</evidence>
<keyword evidence="7" id="KW-1185">Reference proteome</keyword>
<dbReference type="PRINTS" id="PR00069">
    <property type="entry name" value="ALDKETRDTASE"/>
</dbReference>
<feature type="domain" description="NADP-dependent oxidoreductase" evidence="5">
    <location>
        <begin position="17"/>
        <end position="283"/>
    </location>
</feature>
<organism evidence="6 7">
    <name type="scientific">Parascedosporium putredinis</name>
    <dbReference type="NCBI Taxonomy" id="1442378"/>
    <lineage>
        <taxon>Eukaryota</taxon>
        <taxon>Fungi</taxon>
        <taxon>Dikarya</taxon>
        <taxon>Ascomycota</taxon>
        <taxon>Pezizomycotina</taxon>
        <taxon>Sordariomycetes</taxon>
        <taxon>Hypocreomycetidae</taxon>
        <taxon>Microascales</taxon>
        <taxon>Microascaceae</taxon>
        <taxon>Parascedosporium</taxon>
    </lineage>
</organism>
<evidence type="ECO:0000259" key="5">
    <source>
        <dbReference type="Pfam" id="PF00248"/>
    </source>
</evidence>
<dbReference type="OrthoDB" id="416253at2759"/>
<sequence length="312" mass="34435">MADKTFKLNTGAEIPALCFGTWQGEGDKVKSAVSYALQNGYKGVDCAYCYANEDSVGAGLAEAFKAGVKREDIFVTSKVWCTYVSSPERVVESLEKSLKALGLEYLDLLMVHWPVAMNPKGNHDRFPTLENGSRDILHGHSHIDTWKNMELVLQTGKVKAIGVSNYSKRYLEQLLPHATVIPAVNQIENHPSLPQQEIVDFCKTKGIHVMAYSPFGSTGSPMFTAEPVVKVAERKSVAPGTVLLSYNVARGSTVIAKSVTPERIQENLKIVDLDSEDLDILDNYSKDLAQKGELKRYVYPPFGIDFGFPDKS</sequence>
<dbReference type="InterPro" id="IPR020471">
    <property type="entry name" value="AKR"/>
</dbReference>
<evidence type="ECO:0000256" key="3">
    <source>
        <dbReference type="PIRSR" id="PIRSR000097-2"/>
    </source>
</evidence>
<feature type="binding site" evidence="3">
    <location>
        <position position="112"/>
    </location>
    <ligand>
        <name>substrate</name>
    </ligand>
</feature>
<feature type="active site" description="Proton donor" evidence="2">
    <location>
        <position position="50"/>
    </location>
</feature>
<dbReference type="EMBL" id="CALLCH030000017">
    <property type="protein sequence ID" value="CAI4218243.1"/>
    <property type="molecule type" value="Genomic_DNA"/>
</dbReference>
<feature type="site" description="Lowers pKa of active site Tyr" evidence="4">
    <location>
        <position position="78"/>
    </location>
</feature>
<evidence type="ECO:0000256" key="2">
    <source>
        <dbReference type="PIRSR" id="PIRSR000097-1"/>
    </source>
</evidence>
<dbReference type="PROSITE" id="PS00062">
    <property type="entry name" value="ALDOKETO_REDUCTASE_2"/>
    <property type="match status" value="1"/>
</dbReference>
<evidence type="ECO:0000313" key="6">
    <source>
        <dbReference type="EMBL" id="CAI4218243.1"/>
    </source>
</evidence>
<evidence type="ECO:0000256" key="1">
    <source>
        <dbReference type="ARBA" id="ARBA00023002"/>
    </source>
</evidence>
<keyword evidence="1" id="KW-0560">Oxidoreductase</keyword>
<dbReference type="GO" id="GO:0016616">
    <property type="term" value="F:oxidoreductase activity, acting on the CH-OH group of donors, NAD or NADP as acceptor"/>
    <property type="evidence" value="ECO:0007669"/>
    <property type="project" value="UniProtKB-ARBA"/>
</dbReference>
<dbReference type="Pfam" id="PF00248">
    <property type="entry name" value="Aldo_ket_red"/>
    <property type="match status" value="1"/>
</dbReference>
<dbReference type="PIRSF" id="PIRSF000097">
    <property type="entry name" value="AKR"/>
    <property type="match status" value="1"/>
</dbReference>
<dbReference type="InterPro" id="IPR023210">
    <property type="entry name" value="NADP_OxRdtase_dom"/>
</dbReference>
<proteinExistence type="predicted"/>
<dbReference type="PROSITE" id="PS00063">
    <property type="entry name" value="ALDOKETO_REDUCTASE_3"/>
    <property type="match status" value="1"/>
</dbReference>
<dbReference type="Proteomes" id="UP000838763">
    <property type="component" value="Unassembled WGS sequence"/>
</dbReference>
<dbReference type="InterPro" id="IPR036812">
    <property type="entry name" value="NAD(P)_OxRdtase_dom_sf"/>
</dbReference>
<dbReference type="SUPFAM" id="SSF51430">
    <property type="entry name" value="NAD(P)-linked oxidoreductase"/>
    <property type="match status" value="1"/>
</dbReference>
<gene>
    <name evidence="6" type="ORF">PPNO1_LOCUS7836</name>
</gene>
<name>A0A9P1HA04_9PEZI</name>
<dbReference type="InterPro" id="IPR018170">
    <property type="entry name" value="Aldo/ket_reductase_CS"/>
</dbReference>
<dbReference type="PANTHER" id="PTHR11732">
    <property type="entry name" value="ALDO/KETO REDUCTASE"/>
    <property type="match status" value="1"/>
</dbReference>
<dbReference type="FunFam" id="3.20.20.100:FF:000002">
    <property type="entry name" value="2,5-diketo-D-gluconic acid reductase A"/>
    <property type="match status" value="1"/>
</dbReference>
<evidence type="ECO:0000256" key="4">
    <source>
        <dbReference type="PIRSR" id="PIRSR000097-3"/>
    </source>
</evidence>